<comment type="caution">
    <text evidence="2">The sequence shown here is derived from an EMBL/GenBank/DDBJ whole genome shotgun (WGS) entry which is preliminary data.</text>
</comment>
<gene>
    <name evidence="2" type="ORF">N7509_013526</name>
</gene>
<protein>
    <recommendedName>
        <fullName evidence="4">MGS207 protein</fullName>
    </recommendedName>
</protein>
<organism evidence="2 3">
    <name type="scientific">Penicillium cosmopolitanum</name>
    <dbReference type="NCBI Taxonomy" id="1131564"/>
    <lineage>
        <taxon>Eukaryota</taxon>
        <taxon>Fungi</taxon>
        <taxon>Dikarya</taxon>
        <taxon>Ascomycota</taxon>
        <taxon>Pezizomycotina</taxon>
        <taxon>Eurotiomycetes</taxon>
        <taxon>Eurotiomycetidae</taxon>
        <taxon>Eurotiales</taxon>
        <taxon>Aspergillaceae</taxon>
        <taxon>Penicillium</taxon>
    </lineage>
</organism>
<dbReference type="PANTHER" id="PTHR35870:SF6">
    <property type="entry name" value="MGS207 PROTEIN"/>
    <property type="match status" value="1"/>
</dbReference>
<dbReference type="RefSeq" id="XP_056481670.1">
    <property type="nucleotide sequence ID" value="XM_056638163.1"/>
</dbReference>
<keyword evidence="1" id="KW-0560">Oxidoreductase</keyword>
<dbReference type="GO" id="GO:0016491">
    <property type="term" value="F:oxidoreductase activity"/>
    <property type="evidence" value="ECO:0007669"/>
    <property type="project" value="UniProtKB-KW"/>
</dbReference>
<dbReference type="Proteomes" id="UP001147747">
    <property type="component" value="Unassembled WGS sequence"/>
</dbReference>
<evidence type="ECO:0000313" key="3">
    <source>
        <dbReference type="Proteomes" id="UP001147747"/>
    </source>
</evidence>
<dbReference type="OrthoDB" id="10265971at2759"/>
<reference evidence="2" key="1">
    <citation type="submission" date="2022-12" db="EMBL/GenBank/DDBJ databases">
        <authorList>
            <person name="Petersen C."/>
        </authorList>
    </citation>
    <scope>NUCLEOTIDE SEQUENCE</scope>
    <source>
        <strain evidence="2">IBT 29677</strain>
    </source>
</reference>
<dbReference type="AlphaFoldDB" id="A0A9W9SDZ1"/>
<reference evidence="2" key="2">
    <citation type="journal article" date="2023" name="IMA Fungus">
        <title>Comparative genomic study of the Penicillium genus elucidates a diverse pangenome and 15 lateral gene transfer events.</title>
        <authorList>
            <person name="Petersen C."/>
            <person name="Sorensen T."/>
            <person name="Nielsen M.R."/>
            <person name="Sondergaard T.E."/>
            <person name="Sorensen J.L."/>
            <person name="Fitzpatrick D.A."/>
            <person name="Frisvad J.C."/>
            <person name="Nielsen K.L."/>
        </authorList>
    </citation>
    <scope>NUCLEOTIDE SEQUENCE</scope>
    <source>
        <strain evidence="2">IBT 29677</strain>
    </source>
</reference>
<evidence type="ECO:0008006" key="4">
    <source>
        <dbReference type="Google" id="ProtNLM"/>
    </source>
</evidence>
<dbReference type="InterPro" id="IPR025337">
    <property type="entry name" value="Questin_oxidase-like"/>
</dbReference>
<keyword evidence="3" id="KW-1185">Reference proteome</keyword>
<accession>A0A9W9SDZ1</accession>
<sequence length="431" mass="48522">MPSTTAVLTAPVELPPPSGLRSLTPTLVYDVTKSKDERRQTLHELLIKGHDSMAPLREPKLILHSHLPHLLGSGYILGASSKQLKELYEHEIKTLVRVDDTSVRGNSISKNEWRKFLGQKSYTVAYVDFFDSEVKMNNGDWKAVLQQYLFSGAEPLVNGLVGGLGHPFIHLAYAWELQSPTVATEGLSLGCTEYIPLHGILDRAPTDNSSYKSSNIAEVLSRVQADKRLDGLFTKPGITNIDILLEKRYSVLLEHWNAWEVTDPLKQLEQCCDLSLLLGIGTGNGAGQYDFYLIHTMTVAQAIRVLWHFIPEERHASILKQYALFLLLIYVCQMKPEFPTEIIQCIDSIDLGGHDWSWVMAQALEHRWAKDSHFFKVARAPKAFEDTFGKKSDHYLKASVKFISEFNGWNGFGEGVAGYLPDRDGFHPDKE</sequence>
<dbReference type="Pfam" id="PF14027">
    <property type="entry name" value="Questin_oxidase"/>
    <property type="match status" value="1"/>
</dbReference>
<dbReference type="GeneID" id="81377143"/>
<proteinExistence type="predicted"/>
<evidence type="ECO:0000313" key="2">
    <source>
        <dbReference type="EMBL" id="KAJ5376640.1"/>
    </source>
</evidence>
<name>A0A9W9SDZ1_9EURO</name>
<dbReference type="PANTHER" id="PTHR35870">
    <property type="entry name" value="PROTEIN, PUTATIVE (AFU_ORTHOLOGUE AFUA_5G03330)-RELATED"/>
    <property type="match status" value="1"/>
</dbReference>
<dbReference type="EMBL" id="JAPZBU010000012">
    <property type="protein sequence ID" value="KAJ5376640.1"/>
    <property type="molecule type" value="Genomic_DNA"/>
</dbReference>
<evidence type="ECO:0000256" key="1">
    <source>
        <dbReference type="ARBA" id="ARBA00023002"/>
    </source>
</evidence>